<evidence type="ECO:0000313" key="16">
    <source>
        <dbReference type="EMBL" id="KAK6731673.1"/>
    </source>
</evidence>
<evidence type="ECO:0008006" key="18">
    <source>
        <dbReference type="Google" id="ProtNLM"/>
    </source>
</evidence>
<dbReference type="PROSITE" id="PS50011">
    <property type="entry name" value="PROTEIN_KINASE_DOM"/>
    <property type="match status" value="1"/>
</dbReference>
<dbReference type="Gene3D" id="1.10.510.10">
    <property type="entry name" value="Transferase(Phosphotransferase) domain 1"/>
    <property type="match status" value="1"/>
</dbReference>
<evidence type="ECO:0000256" key="1">
    <source>
        <dbReference type="ARBA" id="ARBA00004246"/>
    </source>
</evidence>
<sequence>MCVWLAPGIDRWSLPGPDSQGGRVIRTCGYAHGGGGERARERPTPALPPPPPSPPPPPPTPPPSHGGGREIDGERTNGRTRLCWLPPRCTPSMDSIARVFTVGNGCKAVRYDEETTVERVLQVVLNGIGITTVAHAHFALRLLAGSSPRTAGDHVWLHPCLLISNLRHIYARFLPSTSCGEELSLELRLRFIPQSAYELLLTETNAFFYLNEQVFEDFLGHVAWKVNQEAALELAALKVCRDFLEKQAKSCLDHRVDIDSIDIEAAMQAFIPKTVLCSGNTKPSALKRQFVQLLKKFAPLPATESVLRSLSILIDIVKFDVEVFKASMGVGWSSPVDLLVGPEVGLSYRINERCEISRLAELRSVLEIIIRKMEQSSEKAIVQLKISGNAQPMLITVATYDIAESLAHLIDGYQMMYNQGSSVYRMKGLERCESADIRATTITHRTHNSTPGVGHDLRIRREHVTLKELIGGGQFGNVYRGTLADPGSPPVTVAVKVCKMENEPTDTQLILQESHLMKNLQHENIISLVGVCMDTPMWLVMELAPLGELRQYLQSNRASLSLTSLILYSLQVARAICYLHGKSLVHRDIAARNVLVSTPKCVKLTDFGLSRALDYDAVYTASRGKLPIKWLAPESINYREFSMASDIWMYGVCVWEILSWGAKPWQGVANADVISRVETGARLPCPDTCPIPLYNYIELMVWAMKPAKRPTAKEIVSIMETIYDQLKKHVPPEEIHLVRPTQNVPVLLTNISTLPNLTLWRTLEEQKRQGEEDDKWLDEQEDLTTYDPAEDHERGHNGFASTSRTASNGSINGRPTNGRVSPSLTSVHRTVIAVTDAVDRLNNAFNIHMKHDDFVSCVRDITSKLREMFAESTDVLGQMPEEKRKEVEMTEALIGNDMRQMGKVVQQVVDNSGNPSYHIYRREVVRIAKELAVNCTNFLSLFENRNRTTMPDFRAVLSDC</sequence>
<feature type="domain" description="FERM" evidence="15">
    <location>
        <begin position="95"/>
        <end position="421"/>
    </location>
</feature>
<feature type="region of interest" description="Disordered" evidence="13">
    <location>
        <begin position="11"/>
        <end position="77"/>
    </location>
</feature>
<dbReference type="InterPro" id="IPR000299">
    <property type="entry name" value="FERM_domain"/>
</dbReference>
<evidence type="ECO:0000313" key="17">
    <source>
        <dbReference type="Proteomes" id="UP001303046"/>
    </source>
</evidence>
<dbReference type="Proteomes" id="UP001303046">
    <property type="component" value="Unassembled WGS sequence"/>
</dbReference>
<evidence type="ECO:0000256" key="10">
    <source>
        <dbReference type="ARBA" id="ARBA00023136"/>
    </source>
</evidence>
<dbReference type="CDD" id="cd13190">
    <property type="entry name" value="FERM_C_FAK1"/>
    <property type="match status" value="1"/>
</dbReference>
<dbReference type="Gene3D" id="3.10.20.90">
    <property type="entry name" value="Phosphatidylinositol 3-kinase Catalytic Subunit, Chain A, domain 1"/>
    <property type="match status" value="1"/>
</dbReference>
<dbReference type="InterPro" id="IPR000719">
    <property type="entry name" value="Prot_kinase_dom"/>
</dbReference>
<dbReference type="InterPro" id="IPR019749">
    <property type="entry name" value="Band_41_domain"/>
</dbReference>
<feature type="compositionally biased region" description="Polar residues" evidence="13">
    <location>
        <begin position="799"/>
        <end position="823"/>
    </location>
</feature>
<dbReference type="EMBL" id="JAVFWL010000001">
    <property type="protein sequence ID" value="KAK6731673.1"/>
    <property type="molecule type" value="Genomic_DNA"/>
</dbReference>
<keyword evidence="7 12" id="KW-0547">Nucleotide-binding</keyword>
<dbReference type="Gene3D" id="1.20.120.330">
    <property type="entry name" value="Nucleotidyltransferases domain 2"/>
    <property type="match status" value="1"/>
</dbReference>
<keyword evidence="5" id="KW-1003">Cell membrane</keyword>
<keyword evidence="11" id="KW-0966">Cell projection</keyword>
<dbReference type="InterPro" id="IPR001245">
    <property type="entry name" value="Ser-Thr/Tyr_kinase_cat_dom"/>
</dbReference>
<evidence type="ECO:0000256" key="13">
    <source>
        <dbReference type="SAM" id="MobiDB-lite"/>
    </source>
</evidence>
<dbReference type="PANTHER" id="PTHR24418">
    <property type="entry name" value="TYROSINE-PROTEIN KINASE"/>
    <property type="match status" value="1"/>
</dbReference>
<evidence type="ECO:0000256" key="2">
    <source>
        <dbReference type="ARBA" id="ARBA00004316"/>
    </source>
</evidence>
<keyword evidence="17" id="KW-1185">Reference proteome</keyword>
<proteinExistence type="predicted"/>
<evidence type="ECO:0000256" key="9">
    <source>
        <dbReference type="ARBA" id="ARBA00022949"/>
    </source>
</evidence>
<comment type="subcellular location">
    <subcellularLocation>
        <location evidence="1">Cell junction</location>
        <location evidence="1">Focal adhesion</location>
    </subcellularLocation>
    <subcellularLocation>
        <location evidence="3">Cell membrane</location>
        <topology evidence="3">Peripheral membrane protein</topology>
        <orientation evidence="3">Cytoplasmic side</orientation>
    </subcellularLocation>
    <subcellularLocation>
        <location evidence="2">Cell projection</location>
    </subcellularLocation>
    <subcellularLocation>
        <location evidence="4">Cytoplasm</location>
    </subcellularLocation>
</comment>
<feature type="region of interest" description="Disordered" evidence="13">
    <location>
        <begin position="786"/>
        <end position="823"/>
    </location>
</feature>
<dbReference type="InterPro" id="IPR041784">
    <property type="entry name" value="FAK1/PYK2_FERM_C"/>
</dbReference>
<evidence type="ECO:0000259" key="15">
    <source>
        <dbReference type="PROSITE" id="PS50057"/>
    </source>
</evidence>
<dbReference type="SUPFAM" id="SSF47031">
    <property type="entry name" value="Second domain of FERM"/>
    <property type="match status" value="1"/>
</dbReference>
<evidence type="ECO:0000256" key="7">
    <source>
        <dbReference type="ARBA" id="ARBA00022741"/>
    </source>
</evidence>
<dbReference type="SUPFAM" id="SSF54236">
    <property type="entry name" value="Ubiquitin-like"/>
    <property type="match status" value="1"/>
</dbReference>
<dbReference type="Gene3D" id="2.30.29.30">
    <property type="entry name" value="Pleckstrin-homology domain (PH domain)/Phosphotyrosine-binding domain (PTB)"/>
    <property type="match status" value="1"/>
</dbReference>
<protein>
    <recommendedName>
        <fullName evidence="18">Protein tyrosine kinase</fullName>
    </recommendedName>
</protein>
<dbReference type="InterPro" id="IPR041390">
    <property type="entry name" value="FADK_N"/>
</dbReference>
<dbReference type="InterPro" id="IPR020635">
    <property type="entry name" value="Tyr_kinase_cat_dom"/>
</dbReference>
<dbReference type="InterPro" id="IPR011009">
    <property type="entry name" value="Kinase-like_dom_sf"/>
</dbReference>
<dbReference type="InterPro" id="IPR005189">
    <property type="entry name" value="Focal_adhesion_kin_target_dom"/>
</dbReference>
<evidence type="ECO:0000259" key="14">
    <source>
        <dbReference type="PROSITE" id="PS50011"/>
    </source>
</evidence>
<accession>A0ABR1C2Q0</accession>
<dbReference type="SMART" id="SM00295">
    <property type="entry name" value="B41"/>
    <property type="match status" value="1"/>
</dbReference>
<dbReference type="InterPro" id="IPR035963">
    <property type="entry name" value="FERM_2"/>
</dbReference>
<dbReference type="PRINTS" id="PR00109">
    <property type="entry name" value="TYRKINASE"/>
</dbReference>
<evidence type="ECO:0000256" key="5">
    <source>
        <dbReference type="ARBA" id="ARBA00022475"/>
    </source>
</evidence>
<dbReference type="Gene3D" id="3.30.200.20">
    <property type="entry name" value="Phosphorylase Kinase, domain 1"/>
    <property type="match status" value="1"/>
</dbReference>
<dbReference type="SUPFAM" id="SSF56112">
    <property type="entry name" value="Protein kinase-like (PK-like)"/>
    <property type="match status" value="1"/>
</dbReference>
<dbReference type="PROSITE" id="PS00109">
    <property type="entry name" value="PROTEIN_KINASE_TYR"/>
    <property type="match status" value="1"/>
</dbReference>
<keyword evidence="8 12" id="KW-0067">ATP-binding</keyword>
<dbReference type="InterPro" id="IPR014352">
    <property type="entry name" value="FERM/acyl-CoA-bd_prot_sf"/>
</dbReference>
<evidence type="ECO:0000256" key="6">
    <source>
        <dbReference type="ARBA" id="ARBA00022490"/>
    </source>
</evidence>
<dbReference type="Pfam" id="PF07714">
    <property type="entry name" value="PK_Tyr_Ser-Thr"/>
    <property type="match status" value="1"/>
</dbReference>
<keyword evidence="10" id="KW-0472">Membrane</keyword>
<dbReference type="Pfam" id="PF03623">
    <property type="entry name" value="Focal_AT"/>
    <property type="match status" value="1"/>
</dbReference>
<dbReference type="InterPro" id="IPR036137">
    <property type="entry name" value="Focal_adhe_kin_target_dom_sf"/>
</dbReference>
<feature type="compositionally biased region" description="Basic and acidic residues" evidence="13">
    <location>
        <begin position="67"/>
        <end position="77"/>
    </location>
</feature>
<keyword evidence="6" id="KW-0963">Cytoplasm</keyword>
<dbReference type="Gene3D" id="1.20.80.10">
    <property type="match status" value="1"/>
</dbReference>
<keyword evidence="9" id="KW-0965">Cell junction</keyword>
<evidence type="ECO:0000256" key="11">
    <source>
        <dbReference type="ARBA" id="ARBA00023273"/>
    </source>
</evidence>
<evidence type="ECO:0000256" key="12">
    <source>
        <dbReference type="PROSITE-ProRule" id="PRU10141"/>
    </source>
</evidence>
<dbReference type="InterPro" id="IPR008266">
    <property type="entry name" value="Tyr_kinase_AS"/>
</dbReference>
<name>A0ABR1C2Q0_NECAM</name>
<dbReference type="InterPro" id="IPR049385">
    <property type="entry name" value="FAK1-like_FERM_C"/>
</dbReference>
<dbReference type="Pfam" id="PF21477">
    <property type="entry name" value="FERM_C_FAK1"/>
    <property type="match status" value="1"/>
</dbReference>
<dbReference type="PROSITE" id="PS00107">
    <property type="entry name" value="PROTEIN_KINASE_ATP"/>
    <property type="match status" value="1"/>
</dbReference>
<feature type="domain" description="Protein kinase" evidence="14">
    <location>
        <begin position="464"/>
        <end position="722"/>
    </location>
</feature>
<evidence type="ECO:0000256" key="4">
    <source>
        <dbReference type="ARBA" id="ARBA00004496"/>
    </source>
</evidence>
<feature type="binding site" evidence="12">
    <location>
        <position position="496"/>
    </location>
    <ligand>
        <name>ATP</name>
        <dbReference type="ChEBI" id="CHEBI:30616"/>
    </ligand>
</feature>
<dbReference type="SUPFAM" id="SSF50729">
    <property type="entry name" value="PH domain-like"/>
    <property type="match status" value="1"/>
</dbReference>
<organism evidence="16 17">
    <name type="scientific">Necator americanus</name>
    <name type="common">Human hookworm</name>
    <dbReference type="NCBI Taxonomy" id="51031"/>
    <lineage>
        <taxon>Eukaryota</taxon>
        <taxon>Metazoa</taxon>
        <taxon>Ecdysozoa</taxon>
        <taxon>Nematoda</taxon>
        <taxon>Chromadorea</taxon>
        <taxon>Rhabditida</taxon>
        <taxon>Rhabditina</taxon>
        <taxon>Rhabditomorpha</taxon>
        <taxon>Strongyloidea</taxon>
        <taxon>Ancylostomatidae</taxon>
        <taxon>Bunostominae</taxon>
        <taxon>Necator</taxon>
    </lineage>
</organism>
<dbReference type="InterPro" id="IPR050198">
    <property type="entry name" value="Non-receptor_tyrosine_kinases"/>
</dbReference>
<comment type="caution">
    <text evidence="16">The sequence shown here is derived from an EMBL/GenBank/DDBJ whole genome shotgun (WGS) entry which is preliminary data.</text>
</comment>
<evidence type="ECO:0000256" key="3">
    <source>
        <dbReference type="ARBA" id="ARBA00004413"/>
    </source>
</evidence>
<reference evidence="16 17" key="1">
    <citation type="submission" date="2023-08" db="EMBL/GenBank/DDBJ databases">
        <title>A Necator americanus chromosomal reference genome.</title>
        <authorList>
            <person name="Ilik V."/>
            <person name="Petrzelkova K.J."/>
            <person name="Pardy F."/>
            <person name="Fuh T."/>
            <person name="Niatou-Singa F.S."/>
            <person name="Gouil Q."/>
            <person name="Baker L."/>
            <person name="Ritchie M.E."/>
            <person name="Jex A.R."/>
            <person name="Gazzola D."/>
            <person name="Li H."/>
            <person name="Toshio Fujiwara R."/>
            <person name="Zhan B."/>
            <person name="Aroian R.V."/>
            <person name="Pafco B."/>
            <person name="Schwarz E.M."/>
        </authorList>
    </citation>
    <scope>NUCLEOTIDE SEQUENCE [LARGE SCALE GENOMIC DNA]</scope>
    <source>
        <strain evidence="16 17">Aroian</strain>
        <tissue evidence="16">Whole animal</tissue>
    </source>
</reference>
<dbReference type="PROSITE" id="PS50057">
    <property type="entry name" value="FERM_3"/>
    <property type="match status" value="1"/>
</dbReference>
<dbReference type="InterPro" id="IPR011993">
    <property type="entry name" value="PH-like_dom_sf"/>
</dbReference>
<gene>
    <name evidence="16" type="primary">Necator_chrI.g4004</name>
    <name evidence="16" type="ORF">RB195_007875</name>
</gene>
<dbReference type="InterPro" id="IPR017441">
    <property type="entry name" value="Protein_kinase_ATP_BS"/>
</dbReference>
<evidence type="ECO:0000256" key="8">
    <source>
        <dbReference type="ARBA" id="ARBA00022840"/>
    </source>
</evidence>
<dbReference type="SMART" id="SM00219">
    <property type="entry name" value="TyrKc"/>
    <property type="match status" value="1"/>
</dbReference>
<dbReference type="Pfam" id="PF18038">
    <property type="entry name" value="FERM_N_2"/>
    <property type="match status" value="1"/>
</dbReference>
<feature type="compositionally biased region" description="Pro residues" evidence="13">
    <location>
        <begin position="45"/>
        <end position="64"/>
    </location>
</feature>
<dbReference type="InterPro" id="IPR029071">
    <property type="entry name" value="Ubiquitin-like_domsf"/>
</dbReference>
<dbReference type="SUPFAM" id="SSF68993">
    <property type="entry name" value="FAT domain of focal adhesion kinase"/>
    <property type="match status" value="1"/>
</dbReference>